<feature type="non-terminal residue" evidence="1">
    <location>
        <position position="1"/>
    </location>
</feature>
<proteinExistence type="predicted"/>
<keyword evidence="2" id="KW-1185">Reference proteome</keyword>
<evidence type="ECO:0000313" key="2">
    <source>
        <dbReference type="Proteomes" id="UP000789920"/>
    </source>
</evidence>
<comment type="caution">
    <text evidence="1">The sequence shown here is derived from an EMBL/GenBank/DDBJ whole genome shotgun (WGS) entry which is preliminary data.</text>
</comment>
<sequence length="97" mass="11730">IMISTKDNRGARRKKEKQTPKVVYCYNEAENAYYKEETIKSDLWEYITDAPAIESPISNLFDYYYKERQDLYKIRSLKSMQHFQLQQFLVNNLDLFT</sequence>
<organism evidence="1 2">
    <name type="scientific">Racocetra persica</name>
    <dbReference type="NCBI Taxonomy" id="160502"/>
    <lineage>
        <taxon>Eukaryota</taxon>
        <taxon>Fungi</taxon>
        <taxon>Fungi incertae sedis</taxon>
        <taxon>Mucoromycota</taxon>
        <taxon>Glomeromycotina</taxon>
        <taxon>Glomeromycetes</taxon>
        <taxon>Diversisporales</taxon>
        <taxon>Gigasporaceae</taxon>
        <taxon>Racocetra</taxon>
    </lineage>
</organism>
<dbReference type="EMBL" id="CAJVQC010026502">
    <property type="protein sequence ID" value="CAG8733329.1"/>
    <property type="molecule type" value="Genomic_DNA"/>
</dbReference>
<gene>
    <name evidence="1" type="ORF">RPERSI_LOCUS12388</name>
</gene>
<evidence type="ECO:0000313" key="1">
    <source>
        <dbReference type="EMBL" id="CAG8733329.1"/>
    </source>
</evidence>
<dbReference type="Proteomes" id="UP000789920">
    <property type="component" value="Unassembled WGS sequence"/>
</dbReference>
<name>A0ACA9Q3T9_9GLOM</name>
<accession>A0ACA9Q3T9</accession>
<protein>
    <submittedName>
        <fullName evidence="1">13158_t:CDS:1</fullName>
    </submittedName>
</protein>
<reference evidence="1" key="1">
    <citation type="submission" date="2021-06" db="EMBL/GenBank/DDBJ databases">
        <authorList>
            <person name="Kallberg Y."/>
            <person name="Tangrot J."/>
            <person name="Rosling A."/>
        </authorList>
    </citation>
    <scope>NUCLEOTIDE SEQUENCE</scope>
    <source>
        <strain evidence="1">MA461A</strain>
    </source>
</reference>